<comment type="similarity">
    <text evidence="2">Belongs to the zinc-containing alcohol dehydrogenase family.</text>
</comment>
<evidence type="ECO:0000259" key="7">
    <source>
        <dbReference type="Pfam" id="PF08240"/>
    </source>
</evidence>
<dbReference type="PANTHER" id="PTHR43161:SF17">
    <property type="entry name" value="L-IDONATE 5-DEHYDROGENASE"/>
    <property type="match status" value="1"/>
</dbReference>
<dbReference type="AlphaFoldDB" id="A0A445CYE2"/>
<dbReference type="SUPFAM" id="SSF50129">
    <property type="entry name" value="GroES-like"/>
    <property type="match status" value="1"/>
</dbReference>
<dbReference type="PROSITE" id="PS00059">
    <property type="entry name" value="ADH_ZINC"/>
    <property type="match status" value="1"/>
</dbReference>
<dbReference type="InterPro" id="IPR002328">
    <property type="entry name" value="ADH_Zn_CS"/>
</dbReference>
<proteinExistence type="inferred from homology"/>
<evidence type="ECO:0000256" key="4">
    <source>
        <dbReference type="ARBA" id="ARBA00022833"/>
    </source>
</evidence>
<evidence type="ECO:0000256" key="1">
    <source>
        <dbReference type="ARBA" id="ARBA00001947"/>
    </source>
</evidence>
<dbReference type="Pfam" id="PF08240">
    <property type="entry name" value="ADH_N"/>
    <property type="match status" value="1"/>
</dbReference>
<accession>A0A445CYE2</accession>
<feature type="region of interest" description="Disordered" evidence="6">
    <location>
        <begin position="232"/>
        <end position="254"/>
    </location>
</feature>
<evidence type="ECO:0000313" key="8">
    <source>
        <dbReference type="EMBL" id="RYR55939.1"/>
    </source>
</evidence>
<evidence type="ECO:0000256" key="2">
    <source>
        <dbReference type="ARBA" id="ARBA00008072"/>
    </source>
</evidence>
<reference evidence="8 9" key="1">
    <citation type="submission" date="2019-01" db="EMBL/GenBank/DDBJ databases">
        <title>Sequencing of cultivated peanut Arachis hypogaea provides insights into genome evolution and oil improvement.</title>
        <authorList>
            <person name="Chen X."/>
        </authorList>
    </citation>
    <scope>NUCLEOTIDE SEQUENCE [LARGE SCALE GENOMIC DNA]</scope>
    <source>
        <strain evidence="9">cv. Fuhuasheng</strain>
        <tissue evidence="8">Leaves</tissue>
    </source>
</reference>
<feature type="domain" description="Alcohol dehydrogenase-like N-terminal" evidence="7">
    <location>
        <begin position="79"/>
        <end position="190"/>
    </location>
</feature>
<dbReference type="Gene3D" id="3.90.180.10">
    <property type="entry name" value="Medium-chain alcohol dehydrogenases, catalytic domain"/>
    <property type="match status" value="1"/>
</dbReference>
<comment type="caution">
    <text evidence="8">The sequence shown here is derived from an EMBL/GenBank/DDBJ whole genome shotgun (WGS) entry which is preliminary data.</text>
</comment>
<dbReference type="EMBL" id="SDMP01000005">
    <property type="protein sequence ID" value="RYR55939.1"/>
    <property type="molecule type" value="Genomic_DNA"/>
</dbReference>
<keyword evidence="4" id="KW-0862">Zinc</keyword>
<dbReference type="GO" id="GO:0008270">
    <property type="term" value="F:zinc ion binding"/>
    <property type="evidence" value="ECO:0007669"/>
    <property type="project" value="InterPro"/>
</dbReference>
<evidence type="ECO:0000256" key="5">
    <source>
        <dbReference type="ARBA" id="ARBA00023002"/>
    </source>
</evidence>
<organism evidence="8 9">
    <name type="scientific">Arachis hypogaea</name>
    <name type="common">Peanut</name>
    <dbReference type="NCBI Taxonomy" id="3818"/>
    <lineage>
        <taxon>Eukaryota</taxon>
        <taxon>Viridiplantae</taxon>
        <taxon>Streptophyta</taxon>
        <taxon>Embryophyta</taxon>
        <taxon>Tracheophyta</taxon>
        <taxon>Spermatophyta</taxon>
        <taxon>Magnoliopsida</taxon>
        <taxon>eudicotyledons</taxon>
        <taxon>Gunneridae</taxon>
        <taxon>Pentapetalae</taxon>
        <taxon>rosids</taxon>
        <taxon>fabids</taxon>
        <taxon>Fabales</taxon>
        <taxon>Fabaceae</taxon>
        <taxon>Papilionoideae</taxon>
        <taxon>50 kb inversion clade</taxon>
        <taxon>dalbergioids sensu lato</taxon>
        <taxon>Dalbergieae</taxon>
        <taxon>Pterocarpus clade</taxon>
        <taxon>Arachis</taxon>
    </lineage>
</organism>
<comment type="cofactor">
    <cofactor evidence="1">
        <name>Zn(2+)</name>
        <dbReference type="ChEBI" id="CHEBI:29105"/>
    </cofactor>
</comment>
<keyword evidence="3" id="KW-0479">Metal-binding</keyword>
<name>A0A445CYE2_ARAHY</name>
<dbReference type="InterPro" id="IPR011032">
    <property type="entry name" value="GroES-like_sf"/>
</dbReference>
<evidence type="ECO:0000313" key="9">
    <source>
        <dbReference type="Proteomes" id="UP000289738"/>
    </source>
</evidence>
<dbReference type="InterPro" id="IPR013154">
    <property type="entry name" value="ADH-like_N"/>
</dbReference>
<sequence length="287" mass="31439">MMMINTEMSQSEDEEINMAAWILGVKNLSIQPYPLPSLSKLIFLSILKISSHLTFTLMISNEVIEAHEYCDDRQSSISGPHDVTIRIKAVGICGSDVHYYKTMRCANFIANKPKVLGHECAGIVQELGTQVQSLAVGDKVALEPGISCQTCNFCKGGRYNLCRGMKFFGSASTHGSLANMVNFSMWCILPMCFKLPDTVIGKITHSIGLAGDHLQIKDSIIDVELSEKSDESQLPCASVSTKPSGKENNVDMMSPSHPVGSISGAKNGHTKDNDYGLASEKWFFFFL</sequence>
<evidence type="ECO:0000256" key="6">
    <source>
        <dbReference type="SAM" id="MobiDB-lite"/>
    </source>
</evidence>
<evidence type="ECO:0000256" key="3">
    <source>
        <dbReference type="ARBA" id="ARBA00022723"/>
    </source>
</evidence>
<gene>
    <name evidence="8" type="ORF">Ahy_A05g021760</name>
</gene>
<keyword evidence="5" id="KW-0560">Oxidoreductase</keyword>
<keyword evidence="9" id="KW-1185">Reference proteome</keyword>
<dbReference type="PANTHER" id="PTHR43161">
    <property type="entry name" value="SORBITOL DEHYDROGENASE"/>
    <property type="match status" value="1"/>
</dbReference>
<protein>
    <recommendedName>
        <fullName evidence="7">Alcohol dehydrogenase-like N-terminal domain-containing protein</fullName>
    </recommendedName>
</protein>
<dbReference type="GO" id="GO:0016491">
    <property type="term" value="F:oxidoreductase activity"/>
    <property type="evidence" value="ECO:0007669"/>
    <property type="project" value="UniProtKB-KW"/>
</dbReference>
<dbReference type="Proteomes" id="UP000289738">
    <property type="component" value="Chromosome A05"/>
</dbReference>